<evidence type="ECO:0000259" key="1">
    <source>
        <dbReference type="PROSITE" id="PS00028"/>
    </source>
</evidence>
<dbReference type="Proteomes" id="UP001303046">
    <property type="component" value="Unassembled WGS sequence"/>
</dbReference>
<dbReference type="Pfam" id="PF12874">
    <property type="entry name" value="zf-met"/>
    <property type="match status" value="1"/>
</dbReference>
<comment type="caution">
    <text evidence="2">The sequence shown here is derived from an EMBL/GenBank/DDBJ whole genome shotgun (WGS) entry which is preliminary data.</text>
</comment>
<dbReference type="Gene3D" id="3.30.160.60">
    <property type="entry name" value="Classic Zinc Finger"/>
    <property type="match status" value="1"/>
</dbReference>
<dbReference type="EMBL" id="JAVFWL010000001">
    <property type="protein sequence ID" value="KAK6729866.1"/>
    <property type="molecule type" value="Genomic_DNA"/>
</dbReference>
<keyword evidence="3" id="KW-1185">Reference proteome</keyword>
<evidence type="ECO:0000313" key="3">
    <source>
        <dbReference type="Proteomes" id="UP001303046"/>
    </source>
</evidence>
<dbReference type="SUPFAM" id="SSF57667">
    <property type="entry name" value="beta-beta-alpha zinc fingers"/>
    <property type="match status" value="1"/>
</dbReference>
<accession>A0ABR1BXT7</accession>
<dbReference type="PROSITE" id="PS00028">
    <property type="entry name" value="ZINC_FINGER_C2H2_1"/>
    <property type="match status" value="2"/>
</dbReference>
<dbReference type="InterPro" id="IPR036236">
    <property type="entry name" value="Znf_C2H2_sf"/>
</dbReference>
<feature type="domain" description="C2H2-type" evidence="1">
    <location>
        <begin position="137"/>
        <end position="159"/>
    </location>
</feature>
<evidence type="ECO:0000313" key="2">
    <source>
        <dbReference type="EMBL" id="KAK6729866.1"/>
    </source>
</evidence>
<feature type="domain" description="C2H2-type" evidence="1">
    <location>
        <begin position="109"/>
        <end position="129"/>
    </location>
</feature>
<proteinExistence type="predicted"/>
<organism evidence="2 3">
    <name type="scientific">Necator americanus</name>
    <name type="common">Human hookworm</name>
    <dbReference type="NCBI Taxonomy" id="51031"/>
    <lineage>
        <taxon>Eukaryota</taxon>
        <taxon>Metazoa</taxon>
        <taxon>Ecdysozoa</taxon>
        <taxon>Nematoda</taxon>
        <taxon>Chromadorea</taxon>
        <taxon>Rhabditida</taxon>
        <taxon>Rhabditina</taxon>
        <taxon>Rhabditomorpha</taxon>
        <taxon>Strongyloidea</taxon>
        <taxon>Ancylostomatidae</taxon>
        <taxon>Bunostominae</taxon>
        <taxon>Necator</taxon>
    </lineage>
</organism>
<gene>
    <name evidence="2" type="primary">Necator_chrI.g2866</name>
    <name evidence="2" type="ORF">RB195_006738</name>
</gene>
<protein>
    <recommendedName>
        <fullName evidence="1">C2H2-type domain-containing protein</fullName>
    </recommendedName>
</protein>
<dbReference type="SMART" id="SM00355">
    <property type="entry name" value="ZnF_C2H2"/>
    <property type="match status" value="2"/>
</dbReference>
<sequence length="160" mass="18258">MSTVTGLYSKPYGNVDDWRTNPRILPVAGMCLYGPSFVEMMMQRNRVASPTRFSPLLLQTLFKKPLLPQTKMQDEPEDLSLPESERKFRADFWNFIERKKRTGEIVLACSACLIVFSDPLLYRMHVSTHALGRSFQCVACGTVCSDRVAFQQHLVISRHG</sequence>
<name>A0ABR1BXT7_NECAM</name>
<dbReference type="InterPro" id="IPR013087">
    <property type="entry name" value="Znf_C2H2_type"/>
</dbReference>
<reference evidence="2 3" key="1">
    <citation type="submission" date="2023-08" db="EMBL/GenBank/DDBJ databases">
        <title>A Necator americanus chromosomal reference genome.</title>
        <authorList>
            <person name="Ilik V."/>
            <person name="Petrzelkova K.J."/>
            <person name="Pardy F."/>
            <person name="Fuh T."/>
            <person name="Niatou-Singa F.S."/>
            <person name="Gouil Q."/>
            <person name="Baker L."/>
            <person name="Ritchie M.E."/>
            <person name="Jex A.R."/>
            <person name="Gazzola D."/>
            <person name="Li H."/>
            <person name="Toshio Fujiwara R."/>
            <person name="Zhan B."/>
            <person name="Aroian R.V."/>
            <person name="Pafco B."/>
            <person name="Schwarz E.M."/>
        </authorList>
    </citation>
    <scope>NUCLEOTIDE SEQUENCE [LARGE SCALE GENOMIC DNA]</scope>
    <source>
        <strain evidence="2 3">Aroian</strain>
        <tissue evidence="2">Whole animal</tissue>
    </source>
</reference>